<sequence>MNINNEINKKYLISVWLTFLIKTIILFIAGRYRRE</sequence>
<gene>
    <name evidence="2" type="ORF">SAMN05444266_10312</name>
</gene>
<dbReference type="Proteomes" id="UP000184420">
    <property type="component" value="Unassembled WGS sequence"/>
</dbReference>
<evidence type="ECO:0000313" key="2">
    <source>
        <dbReference type="EMBL" id="SHL33995.1"/>
    </source>
</evidence>
<reference evidence="2 3" key="1">
    <citation type="submission" date="2016-11" db="EMBL/GenBank/DDBJ databases">
        <authorList>
            <person name="Jaros S."/>
            <person name="Januszkiewicz K."/>
            <person name="Wedrychowicz H."/>
        </authorList>
    </citation>
    <scope>NUCLEOTIDE SEQUENCE [LARGE SCALE GENOMIC DNA]</scope>
    <source>
        <strain evidence="2 3">DSM 27406</strain>
    </source>
</reference>
<dbReference type="EMBL" id="FRBL01000003">
    <property type="protein sequence ID" value="SHL33995.1"/>
    <property type="molecule type" value="Genomic_DNA"/>
</dbReference>
<keyword evidence="3" id="KW-1185">Reference proteome</keyword>
<name>A0A1M6ZUG2_9BACT</name>
<keyword evidence="1" id="KW-0472">Membrane</keyword>
<protein>
    <submittedName>
        <fullName evidence="2">Uncharacterized protein</fullName>
    </submittedName>
</protein>
<feature type="transmembrane region" description="Helical" evidence="1">
    <location>
        <begin position="12"/>
        <end position="30"/>
    </location>
</feature>
<accession>A0A1M6ZUG2</accession>
<organism evidence="2 3">
    <name type="scientific">Chitinophaga jiangningensis</name>
    <dbReference type="NCBI Taxonomy" id="1419482"/>
    <lineage>
        <taxon>Bacteria</taxon>
        <taxon>Pseudomonadati</taxon>
        <taxon>Bacteroidota</taxon>
        <taxon>Chitinophagia</taxon>
        <taxon>Chitinophagales</taxon>
        <taxon>Chitinophagaceae</taxon>
        <taxon>Chitinophaga</taxon>
    </lineage>
</organism>
<evidence type="ECO:0000313" key="3">
    <source>
        <dbReference type="Proteomes" id="UP000184420"/>
    </source>
</evidence>
<dbReference type="STRING" id="1419482.SAMN05444266_10312"/>
<keyword evidence="1" id="KW-0812">Transmembrane</keyword>
<keyword evidence="1" id="KW-1133">Transmembrane helix</keyword>
<proteinExistence type="predicted"/>
<evidence type="ECO:0000256" key="1">
    <source>
        <dbReference type="SAM" id="Phobius"/>
    </source>
</evidence>
<dbReference type="AlphaFoldDB" id="A0A1M6ZUG2"/>